<evidence type="ECO:0000259" key="11">
    <source>
        <dbReference type="Pfam" id="PF08545"/>
    </source>
</evidence>
<evidence type="ECO:0000256" key="7">
    <source>
        <dbReference type="ARBA" id="ARBA00023160"/>
    </source>
</evidence>
<dbReference type="HOGENOM" id="CLU_039592_4_0_11"/>
<comment type="catalytic activity">
    <reaction evidence="9">
        <text>malonyl-[ACP] + acetyl-CoA + H(+) = 3-oxobutanoyl-[ACP] + CO2 + CoA</text>
        <dbReference type="Rhea" id="RHEA:12080"/>
        <dbReference type="Rhea" id="RHEA-COMP:9623"/>
        <dbReference type="Rhea" id="RHEA-COMP:9625"/>
        <dbReference type="ChEBI" id="CHEBI:15378"/>
        <dbReference type="ChEBI" id="CHEBI:16526"/>
        <dbReference type="ChEBI" id="CHEBI:57287"/>
        <dbReference type="ChEBI" id="CHEBI:57288"/>
        <dbReference type="ChEBI" id="CHEBI:78449"/>
        <dbReference type="ChEBI" id="CHEBI:78450"/>
        <dbReference type="EC" id="2.3.1.180"/>
    </reaction>
</comment>
<organism evidence="12 13">
    <name type="scientific">Frankia casuarinae (strain DSM 45818 / CECT 9043 / HFP020203 / CcI3)</name>
    <dbReference type="NCBI Taxonomy" id="106370"/>
    <lineage>
        <taxon>Bacteria</taxon>
        <taxon>Bacillati</taxon>
        <taxon>Actinomycetota</taxon>
        <taxon>Actinomycetes</taxon>
        <taxon>Frankiales</taxon>
        <taxon>Frankiaceae</taxon>
        <taxon>Frankia</taxon>
    </lineage>
</organism>
<comment type="similarity">
    <text evidence="1 9">Belongs to the thiolase-like superfamily. FabH family.</text>
</comment>
<feature type="region of interest" description="ACP-binding" evidence="9">
    <location>
        <begin position="256"/>
        <end position="260"/>
    </location>
</feature>
<dbReference type="Proteomes" id="UP000001937">
    <property type="component" value="Chromosome"/>
</dbReference>
<name>Q2JB80_FRACC</name>
<feature type="active site" evidence="9">
    <location>
        <position position="285"/>
    </location>
</feature>
<dbReference type="STRING" id="106370.Francci3_2090"/>
<dbReference type="RefSeq" id="WP_011436510.1">
    <property type="nucleotide sequence ID" value="NC_007777.1"/>
</dbReference>
<comment type="subcellular location">
    <subcellularLocation>
        <location evidence="9">Cytoplasm</location>
    </subcellularLocation>
</comment>
<dbReference type="SUPFAM" id="SSF53901">
    <property type="entry name" value="Thiolase-like"/>
    <property type="match status" value="1"/>
</dbReference>
<evidence type="ECO:0000256" key="1">
    <source>
        <dbReference type="ARBA" id="ARBA00008642"/>
    </source>
</evidence>
<evidence type="ECO:0000256" key="3">
    <source>
        <dbReference type="ARBA" id="ARBA00022516"/>
    </source>
</evidence>
<feature type="domain" description="Beta-ketoacyl-[acyl-carrier-protein] synthase III C-terminal" evidence="10">
    <location>
        <begin position="240"/>
        <end position="326"/>
    </location>
</feature>
<evidence type="ECO:0000256" key="4">
    <source>
        <dbReference type="ARBA" id="ARBA00022679"/>
    </source>
</evidence>
<dbReference type="CDD" id="cd00830">
    <property type="entry name" value="KAS_III"/>
    <property type="match status" value="1"/>
</dbReference>
<dbReference type="KEGG" id="fra:Francci3_2090"/>
<dbReference type="GO" id="GO:0006633">
    <property type="term" value="P:fatty acid biosynthetic process"/>
    <property type="evidence" value="ECO:0007669"/>
    <property type="project" value="UniProtKB-UniRule"/>
</dbReference>
<dbReference type="GO" id="GO:0044550">
    <property type="term" value="P:secondary metabolite biosynthetic process"/>
    <property type="evidence" value="ECO:0007669"/>
    <property type="project" value="TreeGrafter"/>
</dbReference>
<accession>Q2JB80</accession>
<dbReference type="OrthoDB" id="9815506at2"/>
<evidence type="ECO:0000256" key="6">
    <source>
        <dbReference type="ARBA" id="ARBA00023098"/>
    </source>
</evidence>
<dbReference type="AlphaFoldDB" id="Q2JB80"/>
<dbReference type="PANTHER" id="PTHR34069">
    <property type="entry name" value="3-OXOACYL-[ACYL-CARRIER-PROTEIN] SYNTHASE 3"/>
    <property type="match status" value="1"/>
</dbReference>
<sequence>MTARAAVLSGLGGWVPPRLVTNDQLAEELDTTDEWIRTRTGIRQRFVVDAGMATSGIAIEAGRRALRSADRSRVDLVVLATSTPDHPCPATAPEVASRLGLGEAPAFDIAAVCSGFVYALATSATMIASGSVDTALVIGADSFSTILNPRDRTTRAIFGDGAGAVVLRAGEAGERGAILGFDLGSDGSQADLITVPAGGSEQRSMGLLAPEDDYFFDMQGRSVFRNAVIRMSESAGKVAERVGWSVGEIDRVIAHQANVRILHAVALELGIPVERLVVNLDRVANTVAASIPLALVDGVVSGHLQPDDQVMLCGFGGGLTWGAAGLTLPSLSVEPLPGLPLPTRPPLPAALPVPAAAR</sequence>
<keyword evidence="8 9" id="KW-0012">Acyltransferase</keyword>
<dbReference type="InterPro" id="IPR004655">
    <property type="entry name" value="FabH"/>
</dbReference>
<dbReference type="UniPathway" id="UPA00094"/>
<evidence type="ECO:0000313" key="13">
    <source>
        <dbReference type="Proteomes" id="UP000001937"/>
    </source>
</evidence>
<dbReference type="GO" id="GO:0004315">
    <property type="term" value="F:3-oxoacyl-[acyl-carrier-protein] synthase activity"/>
    <property type="evidence" value="ECO:0007669"/>
    <property type="project" value="InterPro"/>
</dbReference>
<evidence type="ECO:0000256" key="5">
    <source>
        <dbReference type="ARBA" id="ARBA00022832"/>
    </source>
</evidence>
<dbReference type="GO" id="GO:0005737">
    <property type="term" value="C:cytoplasm"/>
    <property type="evidence" value="ECO:0007669"/>
    <property type="project" value="UniProtKB-SubCell"/>
</dbReference>
<evidence type="ECO:0000313" key="12">
    <source>
        <dbReference type="EMBL" id="ABD11462.1"/>
    </source>
</evidence>
<dbReference type="Pfam" id="PF08541">
    <property type="entry name" value="ACP_syn_III_C"/>
    <property type="match status" value="1"/>
</dbReference>
<dbReference type="GO" id="GO:0033818">
    <property type="term" value="F:beta-ketoacyl-acyl-carrier-protein synthase III activity"/>
    <property type="evidence" value="ECO:0007669"/>
    <property type="project" value="UniProtKB-UniRule"/>
</dbReference>
<evidence type="ECO:0000256" key="2">
    <source>
        <dbReference type="ARBA" id="ARBA00022490"/>
    </source>
</evidence>
<keyword evidence="9" id="KW-0511">Multifunctional enzyme</keyword>
<dbReference type="NCBIfam" id="NF006829">
    <property type="entry name" value="PRK09352.1"/>
    <property type="match status" value="1"/>
</dbReference>
<gene>
    <name evidence="9" type="primary">fabH</name>
    <name evidence="12" type="ordered locus">Francci3_2090</name>
</gene>
<comment type="subunit">
    <text evidence="9">Homodimer.</text>
</comment>
<dbReference type="NCBIfam" id="TIGR00747">
    <property type="entry name" value="fabH"/>
    <property type="match status" value="1"/>
</dbReference>
<keyword evidence="2 9" id="KW-0963">Cytoplasm</keyword>
<evidence type="ECO:0000256" key="9">
    <source>
        <dbReference type="HAMAP-Rule" id="MF_01815"/>
    </source>
</evidence>
<comment type="pathway">
    <text evidence="9">Lipid metabolism; fatty acid biosynthesis.</text>
</comment>
<evidence type="ECO:0000259" key="10">
    <source>
        <dbReference type="Pfam" id="PF08541"/>
    </source>
</evidence>
<dbReference type="Pfam" id="PF08545">
    <property type="entry name" value="ACP_syn_III"/>
    <property type="match status" value="1"/>
</dbReference>
<dbReference type="EMBL" id="CP000249">
    <property type="protein sequence ID" value="ABD11462.1"/>
    <property type="molecule type" value="Genomic_DNA"/>
</dbReference>
<protein>
    <recommendedName>
        <fullName evidence="9">Beta-ketoacyl-[acyl-carrier-protein] synthase III</fullName>
        <shortName evidence="9">Beta-ketoacyl-ACP synthase III</shortName>
        <shortName evidence="9">KAS III</shortName>
        <ecNumber evidence="9">2.3.1.180</ecNumber>
    </recommendedName>
    <alternativeName>
        <fullName evidence="9">3-oxoacyl-[acyl-carrier-protein] synthase 3</fullName>
    </alternativeName>
    <alternativeName>
        <fullName evidence="9">3-oxoacyl-[acyl-carrier-protein] synthase III</fullName>
    </alternativeName>
</protein>
<feature type="active site" evidence="9">
    <location>
        <position position="255"/>
    </location>
</feature>
<dbReference type="Gene3D" id="3.40.47.10">
    <property type="match status" value="1"/>
</dbReference>
<feature type="active site" evidence="9">
    <location>
        <position position="113"/>
    </location>
</feature>
<dbReference type="EC" id="2.3.1.180" evidence="9"/>
<keyword evidence="3 9" id="KW-0444">Lipid biosynthesis</keyword>
<feature type="domain" description="Beta-ketoacyl-[acyl-carrier-protein] synthase III N-terminal" evidence="11">
    <location>
        <begin position="107"/>
        <end position="187"/>
    </location>
</feature>
<keyword evidence="4 9" id="KW-0808">Transferase</keyword>
<keyword evidence="6 9" id="KW-0443">Lipid metabolism</keyword>
<dbReference type="PhylomeDB" id="Q2JB80"/>
<comment type="function">
    <text evidence="9">Catalyzes the condensation reaction of fatty acid synthesis by the addition to an acyl acceptor of two carbons from malonyl-ACP. Catalyzes the first condensation reaction which initiates fatty acid synthesis and may therefore play a role in governing the total rate of fatty acid production. Possesses both acetoacetyl-ACP synthase and acetyl transacylase activities. Its substrate specificity determines the biosynthesis of branched-chain and/or straight-chain of fatty acids.</text>
</comment>
<dbReference type="InterPro" id="IPR016039">
    <property type="entry name" value="Thiolase-like"/>
</dbReference>
<reference evidence="12 13" key="1">
    <citation type="journal article" date="2007" name="Genome Res.">
        <title>Genome characteristics of facultatively symbiotic Frankia sp. strains reflect host range and host plant biogeography.</title>
        <authorList>
            <person name="Normand P."/>
            <person name="Lapierre P."/>
            <person name="Tisa L.S."/>
            <person name="Gogarten J.P."/>
            <person name="Alloisio N."/>
            <person name="Bagnarol E."/>
            <person name="Bassi C.A."/>
            <person name="Berry A.M."/>
            <person name="Bickhart D.M."/>
            <person name="Choisne N."/>
            <person name="Couloux A."/>
            <person name="Cournoyer B."/>
            <person name="Cruveiller S."/>
            <person name="Daubin V."/>
            <person name="Demange N."/>
            <person name="Francino M.P."/>
            <person name="Goltsman E."/>
            <person name="Huang Y."/>
            <person name="Kopp O.R."/>
            <person name="Labarre L."/>
            <person name="Lapidus A."/>
            <person name="Lavire C."/>
            <person name="Marechal J."/>
            <person name="Martinez M."/>
            <person name="Mastronunzio J.E."/>
            <person name="Mullin B.C."/>
            <person name="Niemann J."/>
            <person name="Pujic P."/>
            <person name="Rawnsley T."/>
            <person name="Rouy Z."/>
            <person name="Schenowitz C."/>
            <person name="Sellstedt A."/>
            <person name="Tavares F."/>
            <person name="Tomkins J.P."/>
            <person name="Vallenet D."/>
            <person name="Valverde C."/>
            <person name="Wall L.G."/>
            <person name="Wang Y."/>
            <person name="Medigue C."/>
            <person name="Benson D.R."/>
        </authorList>
    </citation>
    <scope>NUCLEOTIDE SEQUENCE [LARGE SCALE GENOMIC DNA]</scope>
    <source>
        <strain evidence="13">DSM 45818 / CECT 9043 / CcI3</strain>
    </source>
</reference>
<dbReference type="HAMAP" id="MF_01815">
    <property type="entry name" value="FabH"/>
    <property type="match status" value="1"/>
</dbReference>
<keyword evidence="7 9" id="KW-0275">Fatty acid biosynthesis</keyword>
<dbReference type="PANTHER" id="PTHR34069:SF2">
    <property type="entry name" value="BETA-KETOACYL-[ACYL-CARRIER-PROTEIN] SYNTHASE III"/>
    <property type="match status" value="1"/>
</dbReference>
<proteinExistence type="inferred from homology"/>
<dbReference type="InterPro" id="IPR013747">
    <property type="entry name" value="ACP_syn_III_C"/>
</dbReference>
<keyword evidence="13" id="KW-1185">Reference proteome</keyword>
<evidence type="ECO:0000256" key="8">
    <source>
        <dbReference type="ARBA" id="ARBA00023315"/>
    </source>
</evidence>
<keyword evidence="5 9" id="KW-0276">Fatty acid metabolism</keyword>
<comment type="domain">
    <text evidence="9">The last Arg residue of the ACP-binding site is essential for the weak association between ACP/AcpP and FabH.</text>
</comment>
<dbReference type="eggNOG" id="COG0332">
    <property type="taxonomic scope" value="Bacteria"/>
</dbReference>
<dbReference type="InterPro" id="IPR013751">
    <property type="entry name" value="ACP_syn_III_N"/>
</dbReference>